<dbReference type="PANTHER" id="PTHR42718">
    <property type="entry name" value="MAJOR FACILITATOR SUPERFAMILY MULTIDRUG TRANSPORTER MFSC"/>
    <property type="match status" value="1"/>
</dbReference>
<dbReference type="AlphaFoldDB" id="A0A4R4PJ59"/>
<keyword evidence="2" id="KW-0813">Transport</keyword>
<proteinExistence type="predicted"/>
<dbReference type="InterPro" id="IPR020846">
    <property type="entry name" value="MFS_dom"/>
</dbReference>
<evidence type="ECO:0000256" key="1">
    <source>
        <dbReference type="ARBA" id="ARBA00004651"/>
    </source>
</evidence>
<sequence>MHPATFCPPVPRTTVVVVPTRRSATTAAALSFFLITLNASTVTTALPMIGRDLNARAGLAWVLTGYSLVFAVALLPAGAWADRIGARRAFVAGLALFAATSAVCALATNLTVLLAARAVQGIAAAVILPSGLSMLNAAYPEPSERGKAVGRWSAAGAIALVVGSPLGGAVTSAIGWQGTFWINVPPTLLALVVALRTPATPKPQPVRRTSYRELVTAPAVVLSSATGFALNFATYGTIFVVTLFLQQDRGQSAWVSGLVFIPMTLLIIPANLLTGRLAVRLGIRRTLLLGQGLMAAGLAGLLIGGPVWAFALWLLPLGIGGGLIAPTTTTLMLNGLPPARSGFGAGLLNAIRQFGSAAAPAVLAPLGFRLCMILSAVVIVAPALIGRKQCLPTANTTTKTPAAADSQS</sequence>
<feature type="transmembrane region" description="Helical" evidence="6">
    <location>
        <begin position="89"/>
        <end position="116"/>
    </location>
</feature>
<evidence type="ECO:0000256" key="2">
    <source>
        <dbReference type="ARBA" id="ARBA00022448"/>
    </source>
</evidence>
<feature type="transmembrane region" description="Helical" evidence="6">
    <location>
        <begin position="122"/>
        <end position="140"/>
    </location>
</feature>
<dbReference type="Proteomes" id="UP000295075">
    <property type="component" value="Unassembled WGS sequence"/>
</dbReference>
<gene>
    <name evidence="8" type="ORF">E1261_32140</name>
</gene>
<dbReference type="PANTHER" id="PTHR42718:SF9">
    <property type="entry name" value="MAJOR FACILITATOR SUPERFAMILY MULTIDRUG TRANSPORTER MFSC"/>
    <property type="match status" value="1"/>
</dbReference>
<feature type="transmembrane region" description="Helical" evidence="6">
    <location>
        <begin position="27"/>
        <end position="46"/>
    </location>
</feature>
<dbReference type="Pfam" id="PF07690">
    <property type="entry name" value="MFS_1"/>
    <property type="match status" value="1"/>
</dbReference>
<keyword evidence="9" id="KW-1185">Reference proteome</keyword>
<comment type="caution">
    <text evidence="8">The sequence shown here is derived from an EMBL/GenBank/DDBJ whole genome shotgun (WGS) entry which is preliminary data.</text>
</comment>
<evidence type="ECO:0000256" key="4">
    <source>
        <dbReference type="ARBA" id="ARBA00022989"/>
    </source>
</evidence>
<protein>
    <submittedName>
        <fullName evidence="8">MFS transporter</fullName>
    </submittedName>
</protein>
<feature type="transmembrane region" description="Helical" evidence="6">
    <location>
        <begin position="357"/>
        <end position="385"/>
    </location>
</feature>
<evidence type="ECO:0000256" key="6">
    <source>
        <dbReference type="SAM" id="Phobius"/>
    </source>
</evidence>
<dbReference type="CDD" id="cd17321">
    <property type="entry name" value="MFS_MMR_MDR_like"/>
    <property type="match status" value="1"/>
</dbReference>
<feature type="transmembrane region" description="Helical" evidence="6">
    <location>
        <begin position="180"/>
        <end position="199"/>
    </location>
</feature>
<dbReference type="Gene3D" id="1.20.1250.20">
    <property type="entry name" value="MFS general substrate transporter like domains"/>
    <property type="match status" value="1"/>
</dbReference>
<feature type="domain" description="Major facilitator superfamily (MFS) profile" evidence="7">
    <location>
        <begin position="24"/>
        <end position="394"/>
    </location>
</feature>
<dbReference type="EMBL" id="SMKA01000204">
    <property type="protein sequence ID" value="TDC21939.1"/>
    <property type="molecule type" value="Genomic_DNA"/>
</dbReference>
<evidence type="ECO:0000256" key="5">
    <source>
        <dbReference type="ARBA" id="ARBA00023136"/>
    </source>
</evidence>
<feature type="transmembrane region" description="Helical" evidence="6">
    <location>
        <begin position="220"/>
        <end position="245"/>
    </location>
</feature>
<feature type="transmembrane region" description="Helical" evidence="6">
    <location>
        <begin position="58"/>
        <end position="77"/>
    </location>
</feature>
<evidence type="ECO:0000256" key="3">
    <source>
        <dbReference type="ARBA" id="ARBA00022692"/>
    </source>
</evidence>
<dbReference type="InterPro" id="IPR011701">
    <property type="entry name" value="MFS"/>
</dbReference>
<dbReference type="PROSITE" id="PS50850">
    <property type="entry name" value="MFS"/>
    <property type="match status" value="1"/>
</dbReference>
<keyword evidence="4 6" id="KW-1133">Transmembrane helix</keyword>
<dbReference type="OrthoDB" id="9781469at2"/>
<dbReference type="SUPFAM" id="SSF103473">
    <property type="entry name" value="MFS general substrate transporter"/>
    <property type="match status" value="1"/>
</dbReference>
<evidence type="ECO:0000313" key="9">
    <source>
        <dbReference type="Proteomes" id="UP000295075"/>
    </source>
</evidence>
<feature type="transmembrane region" description="Helical" evidence="6">
    <location>
        <begin position="152"/>
        <end position="174"/>
    </location>
</feature>
<keyword evidence="3 6" id="KW-0812">Transmembrane</keyword>
<keyword evidence="5 6" id="KW-0472">Membrane</keyword>
<name>A0A4R4PJ59_9ACTN</name>
<accession>A0A4R4PJ59</accession>
<reference evidence="8 9" key="1">
    <citation type="submission" date="2019-03" db="EMBL/GenBank/DDBJ databases">
        <title>Draft genome sequences of novel Actinobacteria.</title>
        <authorList>
            <person name="Sahin N."/>
            <person name="Ay H."/>
            <person name="Saygin H."/>
        </authorList>
    </citation>
    <scope>NUCLEOTIDE SEQUENCE [LARGE SCALE GENOMIC DNA]</scope>
    <source>
        <strain evidence="8 9">JCM 30547</strain>
    </source>
</reference>
<feature type="transmembrane region" description="Helical" evidence="6">
    <location>
        <begin position="286"/>
        <end position="304"/>
    </location>
</feature>
<evidence type="ECO:0000259" key="7">
    <source>
        <dbReference type="PROSITE" id="PS50850"/>
    </source>
</evidence>
<comment type="subcellular location">
    <subcellularLocation>
        <location evidence="1">Cell membrane</location>
        <topology evidence="1">Multi-pass membrane protein</topology>
    </subcellularLocation>
</comment>
<feature type="transmembrane region" description="Helical" evidence="6">
    <location>
        <begin position="251"/>
        <end position="274"/>
    </location>
</feature>
<dbReference type="GO" id="GO:0022857">
    <property type="term" value="F:transmembrane transporter activity"/>
    <property type="evidence" value="ECO:0007669"/>
    <property type="project" value="InterPro"/>
</dbReference>
<dbReference type="GO" id="GO:0005886">
    <property type="term" value="C:plasma membrane"/>
    <property type="evidence" value="ECO:0007669"/>
    <property type="project" value="UniProtKB-SubCell"/>
</dbReference>
<organism evidence="8 9">
    <name type="scientific">Kribbella albertanoniae</name>
    <dbReference type="NCBI Taxonomy" id="1266829"/>
    <lineage>
        <taxon>Bacteria</taxon>
        <taxon>Bacillati</taxon>
        <taxon>Actinomycetota</taxon>
        <taxon>Actinomycetes</taxon>
        <taxon>Propionibacteriales</taxon>
        <taxon>Kribbellaceae</taxon>
        <taxon>Kribbella</taxon>
    </lineage>
</organism>
<evidence type="ECO:0000313" key="8">
    <source>
        <dbReference type="EMBL" id="TDC21939.1"/>
    </source>
</evidence>
<dbReference type="InterPro" id="IPR036259">
    <property type="entry name" value="MFS_trans_sf"/>
</dbReference>